<protein>
    <submittedName>
        <fullName evidence="1">Uncharacterized protein</fullName>
    </submittedName>
</protein>
<proteinExistence type="predicted"/>
<comment type="caution">
    <text evidence="1">The sequence shown here is derived from an EMBL/GenBank/DDBJ whole genome shotgun (WGS) entry which is preliminary data.</text>
</comment>
<dbReference type="Proteomes" id="UP000324222">
    <property type="component" value="Unassembled WGS sequence"/>
</dbReference>
<sequence>MMSIIIKQHNDDDDDDDDDSYLLKCNFNCAAVPRVLTSIHPTKDLYGAFFRSSDVLDQSLSYINNEYISVKKIPRHRGNGGALWLGRAWGTVKCIYMAGKSKAFTSKRQRKKCVG</sequence>
<dbReference type="AlphaFoldDB" id="A0A5B7GXK4"/>
<reference evidence="1 2" key="1">
    <citation type="submission" date="2019-05" db="EMBL/GenBank/DDBJ databases">
        <title>Another draft genome of Portunus trituberculatus and its Hox gene families provides insights of decapod evolution.</title>
        <authorList>
            <person name="Jeong J.-H."/>
            <person name="Song I."/>
            <person name="Kim S."/>
            <person name="Choi T."/>
            <person name="Kim D."/>
            <person name="Ryu S."/>
            <person name="Kim W."/>
        </authorList>
    </citation>
    <scope>NUCLEOTIDE SEQUENCE [LARGE SCALE GENOMIC DNA]</scope>
    <source>
        <tissue evidence="1">Muscle</tissue>
    </source>
</reference>
<evidence type="ECO:0000313" key="2">
    <source>
        <dbReference type="Proteomes" id="UP000324222"/>
    </source>
</evidence>
<keyword evidence="2" id="KW-1185">Reference proteome</keyword>
<dbReference type="EMBL" id="VSRR010019354">
    <property type="protein sequence ID" value="MPC62155.1"/>
    <property type="molecule type" value="Genomic_DNA"/>
</dbReference>
<accession>A0A5B7GXK4</accession>
<organism evidence="1 2">
    <name type="scientific">Portunus trituberculatus</name>
    <name type="common">Swimming crab</name>
    <name type="synonym">Neptunus trituberculatus</name>
    <dbReference type="NCBI Taxonomy" id="210409"/>
    <lineage>
        <taxon>Eukaryota</taxon>
        <taxon>Metazoa</taxon>
        <taxon>Ecdysozoa</taxon>
        <taxon>Arthropoda</taxon>
        <taxon>Crustacea</taxon>
        <taxon>Multicrustacea</taxon>
        <taxon>Malacostraca</taxon>
        <taxon>Eumalacostraca</taxon>
        <taxon>Eucarida</taxon>
        <taxon>Decapoda</taxon>
        <taxon>Pleocyemata</taxon>
        <taxon>Brachyura</taxon>
        <taxon>Eubrachyura</taxon>
        <taxon>Portunoidea</taxon>
        <taxon>Portunidae</taxon>
        <taxon>Portuninae</taxon>
        <taxon>Portunus</taxon>
    </lineage>
</organism>
<evidence type="ECO:0000313" key="1">
    <source>
        <dbReference type="EMBL" id="MPC62155.1"/>
    </source>
</evidence>
<gene>
    <name evidence="1" type="ORF">E2C01_056238</name>
</gene>
<name>A0A5B7GXK4_PORTR</name>